<accession>A0A7X1EJB1</accession>
<proteinExistence type="predicted"/>
<feature type="chain" id="PRO_5031346654" evidence="1">
    <location>
        <begin position="21"/>
        <end position="121"/>
    </location>
</feature>
<feature type="signal peptide" evidence="1">
    <location>
        <begin position="1"/>
        <end position="20"/>
    </location>
</feature>
<dbReference type="AlphaFoldDB" id="A0A7X1EJB1"/>
<protein>
    <submittedName>
        <fullName evidence="2">Uncharacterized protein</fullName>
    </submittedName>
</protein>
<sequence length="121" mass="12910">MKATQIIAAVFMLMPLTALSNGINPAVANDTLEAALSKMFIIVKPATDTSMLTPSQKMTEINDDAAALAKGMIIAKPVDQGIDYITYKVSVGSRTCFMRAVKSTSPSHTRKVLIDSVNCTS</sequence>
<evidence type="ECO:0000313" key="3">
    <source>
        <dbReference type="Proteomes" id="UP000548504"/>
    </source>
</evidence>
<comment type="caution">
    <text evidence="2">The sequence shown here is derived from an EMBL/GenBank/DDBJ whole genome shotgun (WGS) entry which is preliminary data.</text>
</comment>
<keyword evidence="1" id="KW-0732">Signal</keyword>
<dbReference type="Proteomes" id="UP000548504">
    <property type="component" value="Unassembled WGS sequence"/>
</dbReference>
<organism evidence="2 3">
    <name type="scientific">Citrobacter cronae</name>
    <dbReference type="NCBI Taxonomy" id="1748967"/>
    <lineage>
        <taxon>Bacteria</taxon>
        <taxon>Pseudomonadati</taxon>
        <taxon>Pseudomonadota</taxon>
        <taxon>Gammaproteobacteria</taxon>
        <taxon>Enterobacterales</taxon>
        <taxon>Enterobacteriaceae</taxon>
        <taxon>Citrobacter</taxon>
        <taxon>Citrobacter freundii complex</taxon>
    </lineage>
</organism>
<gene>
    <name evidence="2" type="ORF">H7I73_21505</name>
</gene>
<name>A0A7X1EJB1_9ENTR</name>
<evidence type="ECO:0000313" key="2">
    <source>
        <dbReference type="EMBL" id="MBC2622216.1"/>
    </source>
</evidence>
<dbReference type="EMBL" id="JACLAG010000006">
    <property type="protein sequence ID" value="MBC2622216.1"/>
    <property type="molecule type" value="Genomic_DNA"/>
</dbReference>
<dbReference type="RefSeq" id="WP_185656431.1">
    <property type="nucleotide sequence ID" value="NZ_JACLAG010000006.1"/>
</dbReference>
<reference evidence="2 3" key="1">
    <citation type="submission" date="2020-08" db="EMBL/GenBank/DDBJ databases">
        <title>Emergence and comparative genomics analysis of Citrobacter in Fennec fox imported from North Africa to China.</title>
        <authorList>
            <person name="Zheng B."/>
        </authorList>
    </citation>
    <scope>NUCLEOTIDE SEQUENCE [LARGE SCALE GENOMIC DNA]</scope>
    <source>
        <strain evidence="2 3">FF141</strain>
    </source>
</reference>
<evidence type="ECO:0000256" key="1">
    <source>
        <dbReference type="SAM" id="SignalP"/>
    </source>
</evidence>